<organism evidence="2 3">
    <name type="scientific">Mesorhizobium newzealandense</name>
    <dbReference type="NCBI Taxonomy" id="1300302"/>
    <lineage>
        <taxon>Bacteria</taxon>
        <taxon>Pseudomonadati</taxon>
        <taxon>Pseudomonadota</taxon>
        <taxon>Alphaproteobacteria</taxon>
        <taxon>Hyphomicrobiales</taxon>
        <taxon>Phyllobacteriaceae</taxon>
        <taxon>Mesorhizobium</taxon>
    </lineage>
</organism>
<dbReference type="SUPFAM" id="SSF53335">
    <property type="entry name" value="S-adenosyl-L-methionine-dependent methyltransferases"/>
    <property type="match status" value="1"/>
</dbReference>
<gene>
    <name evidence="2" type="ORF">ACFSOZ_35125</name>
</gene>
<dbReference type="Gene3D" id="1.10.287.1490">
    <property type="match status" value="1"/>
</dbReference>
<dbReference type="InterPro" id="IPR029063">
    <property type="entry name" value="SAM-dependent_MTases_sf"/>
</dbReference>
<evidence type="ECO:0000313" key="2">
    <source>
        <dbReference type="EMBL" id="MFD1987655.1"/>
    </source>
</evidence>
<evidence type="ECO:0000256" key="1">
    <source>
        <dbReference type="SAM" id="MobiDB-lite"/>
    </source>
</evidence>
<feature type="region of interest" description="Disordered" evidence="1">
    <location>
        <begin position="1"/>
        <end position="23"/>
    </location>
</feature>
<dbReference type="EMBL" id="JBHUGZ010000030">
    <property type="protein sequence ID" value="MFD1987655.1"/>
    <property type="molecule type" value="Genomic_DNA"/>
</dbReference>
<name>A0ABW4UN27_9HYPH</name>
<comment type="caution">
    <text evidence="2">The sequence shown here is derived from an EMBL/GenBank/DDBJ whole genome shotgun (WGS) entry which is preliminary data.</text>
</comment>
<protein>
    <recommendedName>
        <fullName evidence="4">Class I SAM-dependent methyltransferase</fullName>
    </recommendedName>
</protein>
<keyword evidence="3" id="KW-1185">Reference proteome</keyword>
<proteinExistence type="predicted"/>
<evidence type="ECO:0008006" key="4">
    <source>
        <dbReference type="Google" id="ProtNLM"/>
    </source>
</evidence>
<dbReference type="Proteomes" id="UP001597405">
    <property type="component" value="Unassembled WGS sequence"/>
</dbReference>
<accession>A0ABW4UN27</accession>
<dbReference type="Gene3D" id="3.40.50.150">
    <property type="entry name" value="Vaccinia Virus protein VP39"/>
    <property type="match status" value="1"/>
</dbReference>
<evidence type="ECO:0000313" key="3">
    <source>
        <dbReference type="Proteomes" id="UP001597405"/>
    </source>
</evidence>
<dbReference type="RefSeq" id="WP_379105841.1">
    <property type="nucleotide sequence ID" value="NZ_JBHUGZ010000030.1"/>
</dbReference>
<sequence>MKKFPSPENAEAGPLAVDPKAVGEMPPSVRAKANAAPLGARAPSLRDLYDAHSGKVSDKWSSYLDAYDRILLNYRNRPVRLLEIGVQNGGSLEIWPRYFPNSELILGCDIDMACSGLVFDDQKIAVVIGDANTDEIERKIVAKSATFDIIIDDGSHTSSDIVRSFARYFPHLSDGGVYIAEDLHCSYWQEFEGGLYDPLSSISFFKRLLDVVNHEHWGLSRFRADALATFSDRYKIVFGEASLASIHSVEFLNSLCIVTKRPSQENALGVRNVQGRVAIADKGMIPLGGTTNKALDQTGNPWSLTSTTMEEEIETNRALVTSRAARIEELSHEIAETREQVRSGNDEIAQMRAHLAERVQEIQVLQADISVARTTASALQAERDTEIARVQAVTAALEEFKHSTSWRITGPLRALSGNVRWLLKMVATVFR</sequence>
<reference evidence="3" key="1">
    <citation type="journal article" date="2019" name="Int. J. Syst. Evol. Microbiol.">
        <title>The Global Catalogue of Microorganisms (GCM) 10K type strain sequencing project: providing services to taxonomists for standard genome sequencing and annotation.</title>
        <authorList>
            <consortium name="The Broad Institute Genomics Platform"/>
            <consortium name="The Broad Institute Genome Sequencing Center for Infectious Disease"/>
            <person name="Wu L."/>
            <person name="Ma J."/>
        </authorList>
    </citation>
    <scope>NUCLEOTIDE SEQUENCE [LARGE SCALE GENOMIC DNA]</scope>
    <source>
        <strain evidence="3">CGMCC 1.16225</strain>
    </source>
</reference>